<dbReference type="RefSeq" id="WP_002689790.1">
    <property type="nucleotide sequence ID" value="NZ_CM001794.1"/>
</dbReference>
<reference evidence="2" key="1">
    <citation type="submission" date="2012-01" db="EMBL/GenBank/DDBJ databases">
        <title>The Genome Sequence of Treponema denticola H1-T.</title>
        <authorList>
            <consortium name="The Broad Institute Genome Sequencing Platform"/>
            <person name="Earl A."/>
            <person name="Ward D."/>
            <person name="Feldgarden M."/>
            <person name="Gevers D."/>
            <person name="Blanton J.M."/>
            <person name="Fenno C.J."/>
            <person name="Baranova O.V."/>
            <person name="Mathney J."/>
            <person name="Dewhirst F.E."/>
            <person name="Izard J."/>
            <person name="Young S.K."/>
            <person name="Zeng Q."/>
            <person name="Gargeya S."/>
            <person name="Fitzgerald M."/>
            <person name="Haas B."/>
            <person name="Abouelleil A."/>
            <person name="Alvarado L."/>
            <person name="Arachchi H.M."/>
            <person name="Berlin A."/>
            <person name="Chapman S.B."/>
            <person name="Gearin G."/>
            <person name="Goldberg J."/>
            <person name="Griggs A."/>
            <person name="Gujja S."/>
            <person name="Hansen M."/>
            <person name="Heiman D."/>
            <person name="Howarth C."/>
            <person name="Larimer J."/>
            <person name="Lui A."/>
            <person name="MacDonald P.J.P."/>
            <person name="McCowen C."/>
            <person name="Montmayeur A."/>
            <person name="Murphy C."/>
            <person name="Neiman D."/>
            <person name="Pearson M."/>
            <person name="Priest M."/>
            <person name="Roberts A."/>
            <person name="Saif S."/>
            <person name="Shea T."/>
            <person name="Sisk P."/>
            <person name="Stolte C."/>
            <person name="Sykes S."/>
            <person name="Wortman J."/>
            <person name="Nusbaum C."/>
            <person name="Birren B."/>
        </authorList>
    </citation>
    <scope>NUCLEOTIDE SEQUENCE [LARGE SCALE GENOMIC DNA]</scope>
    <source>
        <strain evidence="2">H1-T</strain>
    </source>
</reference>
<evidence type="ECO:0000259" key="1">
    <source>
        <dbReference type="PROSITE" id="PS50994"/>
    </source>
</evidence>
<dbReference type="EMBL" id="AGDW01000025">
    <property type="protein sequence ID" value="EMB28179.1"/>
    <property type="molecule type" value="Genomic_DNA"/>
</dbReference>
<gene>
    <name evidence="2" type="ORF">HMPREF9725_02609</name>
</gene>
<dbReference type="NCBIfam" id="NF033594">
    <property type="entry name" value="transpos_ISNCY_2"/>
    <property type="match status" value="1"/>
</dbReference>
<dbReference type="InterPro" id="IPR047797">
    <property type="entry name" value="ISNCY_transpos"/>
</dbReference>
<dbReference type="InterPro" id="IPR001584">
    <property type="entry name" value="Integrase_cat-core"/>
</dbReference>
<dbReference type="InterPro" id="IPR036397">
    <property type="entry name" value="RNaseH_sf"/>
</dbReference>
<organism evidence="2">
    <name type="scientific">Treponema denticola H1-T</name>
    <dbReference type="NCBI Taxonomy" id="999431"/>
    <lineage>
        <taxon>Bacteria</taxon>
        <taxon>Pseudomonadati</taxon>
        <taxon>Spirochaetota</taxon>
        <taxon>Spirochaetia</taxon>
        <taxon>Spirochaetales</taxon>
        <taxon>Treponemataceae</taxon>
        <taxon>Treponema</taxon>
    </lineage>
</organism>
<dbReference type="PANTHER" id="PTHR35004:SF7">
    <property type="entry name" value="INTEGRASE PROTEIN"/>
    <property type="match status" value="1"/>
</dbReference>
<dbReference type="PANTHER" id="PTHR35004">
    <property type="entry name" value="TRANSPOSASE RV3428C-RELATED"/>
    <property type="match status" value="1"/>
</dbReference>
<sequence length="447" mass="51123">MEQMFFFVPTCSVLFQFVPIVLNLYSVCSEVFNMNYELQKLKMKYVPMFARGEITERECARLCKIQPVSAWRLKNRYLQFGEAAFIHGNKGRTPKNKKYNYKEIAADYKKFEGTPFMAFRDDCADYLNYSAVPSYTTVYNALSSAGIVSPRARIPVREKKKHLPRDERPNEGDLVQVDGSRHDWFLNGHRVTLHGAVDDATHEIVGLYFCENECLLGYNEIMKQIAFRKGGFPKAIYSDRSSIFFTSRGSTIEEQLAGLEKTTTQWQKTCRALQIELIAAYSPQAKGRIERLWQTLQGRLPYIFRFQGINTIEAANEFLADFIDGFNARFSVPAQDAALHWKAPPPSLDFHFLFSVKAEKKTKADGSFIYHGYKFRLAASRSACVYFTLCLSESYGLRGFMNGQYYDVELCEPLCDIVGDSMPLVEKNLIYRYLLADTHSGGILLSG</sequence>
<comment type="caution">
    <text evidence="2">The sequence shown here is derived from an EMBL/GenBank/DDBJ whole genome shotgun (WGS) entry which is preliminary data.</text>
</comment>
<name>M2C1G4_TREDN</name>
<dbReference type="Proteomes" id="UP000011708">
    <property type="component" value="Chromosome"/>
</dbReference>
<dbReference type="PATRIC" id="fig|999431.4.peg.2705"/>
<dbReference type="InterPro" id="IPR012337">
    <property type="entry name" value="RNaseH-like_sf"/>
</dbReference>
<dbReference type="SUPFAM" id="SSF53098">
    <property type="entry name" value="Ribonuclease H-like"/>
    <property type="match status" value="1"/>
</dbReference>
<protein>
    <recommendedName>
        <fullName evidence="1">Integrase catalytic domain-containing protein</fullName>
    </recommendedName>
</protein>
<dbReference type="AlphaFoldDB" id="M2C1G4"/>
<dbReference type="GO" id="GO:0015074">
    <property type="term" value="P:DNA integration"/>
    <property type="evidence" value="ECO:0007669"/>
    <property type="project" value="InterPro"/>
</dbReference>
<feature type="domain" description="Integrase catalytic" evidence="1">
    <location>
        <begin position="165"/>
        <end position="352"/>
    </location>
</feature>
<dbReference type="PROSITE" id="PS50994">
    <property type="entry name" value="INTEGRASE"/>
    <property type="match status" value="1"/>
</dbReference>
<dbReference type="Gene3D" id="3.30.420.10">
    <property type="entry name" value="Ribonuclease H-like superfamily/Ribonuclease H"/>
    <property type="match status" value="1"/>
</dbReference>
<proteinExistence type="predicted"/>
<evidence type="ECO:0000313" key="2">
    <source>
        <dbReference type="EMBL" id="EMB28179.1"/>
    </source>
</evidence>
<dbReference type="HOGENOM" id="CLU_041517_0_1_12"/>
<dbReference type="GO" id="GO:0003676">
    <property type="term" value="F:nucleic acid binding"/>
    <property type="evidence" value="ECO:0007669"/>
    <property type="project" value="InterPro"/>
</dbReference>
<accession>M2C1G4</accession>